<gene>
    <name evidence="10" type="ORF">AWC23_05070</name>
    <name evidence="9" type="ORF">MSAS_10850</name>
</gene>
<evidence type="ECO:0000256" key="4">
    <source>
        <dbReference type="ARBA" id="ARBA00023159"/>
    </source>
</evidence>
<evidence type="ECO:0000313" key="11">
    <source>
        <dbReference type="Proteomes" id="UP000193387"/>
    </source>
</evidence>
<dbReference type="Gene3D" id="3.40.190.290">
    <property type="match status" value="1"/>
</dbReference>
<dbReference type="GO" id="GO:0003700">
    <property type="term" value="F:DNA-binding transcription factor activity"/>
    <property type="evidence" value="ECO:0007669"/>
    <property type="project" value="InterPro"/>
</dbReference>
<evidence type="ECO:0000256" key="2">
    <source>
        <dbReference type="ARBA" id="ARBA00023015"/>
    </source>
</evidence>
<comment type="function">
    <text evidence="7">Required for the induction the katG gene for catalase. Involved in the response to hydrogen peroxide.</text>
</comment>
<dbReference type="EMBL" id="LQPR01000008">
    <property type="protein sequence ID" value="ORW74436.1"/>
    <property type="molecule type" value="Genomic_DNA"/>
</dbReference>
<feature type="domain" description="HTH lysR-type" evidence="8">
    <location>
        <begin position="21"/>
        <end position="78"/>
    </location>
</feature>
<dbReference type="GO" id="GO:0032993">
    <property type="term" value="C:protein-DNA complex"/>
    <property type="evidence" value="ECO:0007669"/>
    <property type="project" value="TreeGrafter"/>
</dbReference>
<evidence type="ECO:0000256" key="5">
    <source>
        <dbReference type="ARBA" id="ARBA00023163"/>
    </source>
</evidence>
<dbReference type="Proteomes" id="UP000193387">
    <property type="component" value="Unassembled WGS sequence"/>
</dbReference>
<evidence type="ECO:0000259" key="8">
    <source>
        <dbReference type="PROSITE" id="PS50931"/>
    </source>
</evidence>
<accession>A0A1X2CES2</accession>
<keyword evidence="5" id="KW-0804">Transcription</keyword>
<dbReference type="CDD" id="cd05466">
    <property type="entry name" value="PBP2_LTTR_substrate"/>
    <property type="match status" value="1"/>
</dbReference>
<dbReference type="Gene3D" id="1.10.10.10">
    <property type="entry name" value="Winged helix-like DNA-binding domain superfamily/Winged helix DNA-binding domain"/>
    <property type="match status" value="1"/>
</dbReference>
<dbReference type="SUPFAM" id="SSF46785">
    <property type="entry name" value="Winged helix' DNA-binding domain"/>
    <property type="match status" value="1"/>
</dbReference>
<organism evidence="9">
    <name type="scientific">Mycobacterium saskatchewanense</name>
    <dbReference type="NCBI Taxonomy" id="220927"/>
    <lineage>
        <taxon>Bacteria</taxon>
        <taxon>Bacillati</taxon>
        <taxon>Actinomycetota</taxon>
        <taxon>Actinomycetes</taxon>
        <taxon>Mycobacteriales</taxon>
        <taxon>Mycobacteriaceae</taxon>
        <taxon>Mycobacterium</taxon>
        <taxon>Mycobacterium simiae complex</taxon>
    </lineage>
</organism>
<dbReference type="GO" id="GO:0003677">
    <property type="term" value="F:DNA binding"/>
    <property type="evidence" value="ECO:0007669"/>
    <property type="project" value="UniProtKB-KW"/>
</dbReference>
<proteinExistence type="inferred from homology"/>
<dbReference type="FunFam" id="1.10.10.10:FF:000001">
    <property type="entry name" value="LysR family transcriptional regulator"/>
    <property type="match status" value="1"/>
</dbReference>
<dbReference type="AlphaFoldDB" id="A0A1X2CES2"/>
<name>A0A1X2CES2_9MYCO</name>
<reference evidence="10 11" key="1">
    <citation type="submission" date="2016-01" db="EMBL/GenBank/DDBJ databases">
        <title>The new phylogeny of the genus Mycobacterium.</title>
        <authorList>
            <person name="Tarcisio F."/>
            <person name="Conor M."/>
            <person name="Antonella G."/>
            <person name="Elisabetta G."/>
            <person name="Giulia F.S."/>
            <person name="Sara T."/>
            <person name="Anna F."/>
            <person name="Clotilde B."/>
            <person name="Roberto B."/>
            <person name="Veronica D.S."/>
            <person name="Fabio R."/>
            <person name="Monica P."/>
            <person name="Olivier J."/>
            <person name="Enrico T."/>
            <person name="Nicola S."/>
        </authorList>
    </citation>
    <scope>NUCLEOTIDE SEQUENCE [LARGE SCALE GENOMIC DNA]</scope>
    <source>
        <strain evidence="10 11">DSM 44616</strain>
    </source>
</reference>
<dbReference type="EMBL" id="AP022573">
    <property type="protein sequence ID" value="BBX61911.1"/>
    <property type="molecule type" value="Genomic_DNA"/>
</dbReference>
<dbReference type="KEGG" id="msak:MSAS_10850"/>
<dbReference type="InterPro" id="IPR005119">
    <property type="entry name" value="LysR_subst-bd"/>
</dbReference>
<dbReference type="PANTHER" id="PTHR30346:SF28">
    <property type="entry name" value="HTH-TYPE TRANSCRIPTIONAL REGULATOR CYNR"/>
    <property type="match status" value="1"/>
</dbReference>
<evidence type="ECO:0000256" key="3">
    <source>
        <dbReference type="ARBA" id="ARBA00023125"/>
    </source>
</evidence>
<dbReference type="PRINTS" id="PR00039">
    <property type="entry name" value="HTHLYSR"/>
</dbReference>
<evidence type="ECO:0000256" key="6">
    <source>
        <dbReference type="ARBA" id="ARBA00040885"/>
    </source>
</evidence>
<dbReference type="SUPFAM" id="SSF53850">
    <property type="entry name" value="Periplasmic binding protein-like II"/>
    <property type="match status" value="1"/>
</dbReference>
<keyword evidence="11" id="KW-1185">Reference proteome</keyword>
<dbReference type="PROSITE" id="PS50931">
    <property type="entry name" value="HTH_LYSR"/>
    <property type="match status" value="1"/>
</dbReference>
<sequence>MRSSLLINQAWFHAPTYYLHVELRQLEAFVAVATELHFGRAAQKLHMGQPTLSDLVRRLEREVGASLLTRTTRRVALTAAGAELLKRAKVILDEVASASAAVHRLADGEAGTVRVGITPPVAPVLAPHLAAALREEAPDVDLVVRRMWLHDVERAVADGAVDVAITCGIVPDPPGVVGEVFCGEPLLVGVRPNHPLAECDSVPLAALADQTLGIHSEALFPAWTLAQRQALAAAGVSPPTVELADSDLSACHWEAQADVDWILTTASIAGADMTTPIRPASPTQLVPYTLQWNPDRATTAAVGRFVHLALTVEMPSGWVTQPDHLRHGHG</sequence>
<comment type="similarity">
    <text evidence="1">Belongs to the LysR transcriptional regulatory family.</text>
</comment>
<keyword evidence="3" id="KW-0238">DNA-binding</keyword>
<dbReference type="STRING" id="220927.AWC23_05070"/>
<keyword evidence="4" id="KW-0010">Activator</keyword>
<dbReference type="Pfam" id="PF03466">
    <property type="entry name" value="LysR_substrate"/>
    <property type="match status" value="1"/>
</dbReference>
<reference evidence="9" key="3">
    <citation type="submission" date="2020-02" db="EMBL/GenBank/DDBJ databases">
        <authorList>
            <person name="Matsumoto Y."/>
            <person name="Motooka D."/>
            <person name="Nakamura S."/>
        </authorList>
    </citation>
    <scope>NUCLEOTIDE SEQUENCE</scope>
    <source>
        <strain evidence="9">JCM 13016</strain>
    </source>
</reference>
<dbReference type="Pfam" id="PF00126">
    <property type="entry name" value="HTH_1"/>
    <property type="match status" value="1"/>
</dbReference>
<dbReference type="InterPro" id="IPR036388">
    <property type="entry name" value="WH-like_DNA-bd_sf"/>
</dbReference>
<dbReference type="InterPro" id="IPR000847">
    <property type="entry name" value="LysR_HTH_N"/>
</dbReference>
<evidence type="ECO:0000256" key="7">
    <source>
        <dbReference type="ARBA" id="ARBA00056658"/>
    </source>
</evidence>
<dbReference type="InterPro" id="IPR036390">
    <property type="entry name" value="WH_DNA-bd_sf"/>
</dbReference>
<dbReference type="PANTHER" id="PTHR30346">
    <property type="entry name" value="TRANSCRIPTIONAL DUAL REGULATOR HCAR-RELATED"/>
    <property type="match status" value="1"/>
</dbReference>
<evidence type="ECO:0000256" key="1">
    <source>
        <dbReference type="ARBA" id="ARBA00009437"/>
    </source>
</evidence>
<evidence type="ECO:0000313" key="10">
    <source>
        <dbReference type="EMBL" id="ORW74436.1"/>
    </source>
</evidence>
<protein>
    <recommendedName>
        <fullName evidence="6">Probable hydrogen peroxide-inducible genes activator</fullName>
    </recommendedName>
</protein>
<reference evidence="9" key="2">
    <citation type="journal article" date="2019" name="Emerg. Microbes Infect.">
        <title>Comprehensive subspecies identification of 175 nontuberculous mycobacteria species based on 7547 genomic profiles.</title>
        <authorList>
            <person name="Matsumoto Y."/>
            <person name="Kinjo T."/>
            <person name="Motooka D."/>
            <person name="Nabeya D."/>
            <person name="Jung N."/>
            <person name="Uechi K."/>
            <person name="Horii T."/>
            <person name="Iida T."/>
            <person name="Fujita J."/>
            <person name="Nakamura S."/>
        </authorList>
    </citation>
    <scope>NUCLEOTIDE SEQUENCE [LARGE SCALE GENOMIC DNA]</scope>
    <source>
        <strain evidence="9">JCM 13016</strain>
    </source>
</reference>
<evidence type="ECO:0000313" key="9">
    <source>
        <dbReference type="EMBL" id="BBX61911.1"/>
    </source>
</evidence>
<keyword evidence="2" id="KW-0805">Transcription regulation</keyword>